<name>A0A9W6XAW7_9STRA</name>
<feature type="domain" description="Serine aminopeptidase S33" evidence="1">
    <location>
        <begin position="118"/>
        <end position="376"/>
    </location>
</feature>
<comment type="caution">
    <text evidence="2">The sequence shown here is derived from an EMBL/GenBank/DDBJ whole genome shotgun (WGS) entry which is preliminary data.</text>
</comment>
<dbReference type="InterPro" id="IPR029058">
    <property type="entry name" value="AB_hydrolase_fold"/>
</dbReference>
<dbReference type="Proteomes" id="UP001165121">
    <property type="component" value="Unassembled WGS sequence"/>
</dbReference>
<proteinExistence type="predicted"/>
<dbReference type="AlphaFoldDB" id="A0A9W6XAW7"/>
<evidence type="ECO:0000313" key="2">
    <source>
        <dbReference type="EMBL" id="GMF34856.1"/>
    </source>
</evidence>
<protein>
    <submittedName>
        <fullName evidence="2">Unnamed protein product</fullName>
    </submittedName>
</protein>
<dbReference type="Pfam" id="PF12146">
    <property type="entry name" value="Hydrolase_4"/>
    <property type="match status" value="1"/>
</dbReference>
<dbReference type="EMBL" id="BSXT01000835">
    <property type="protein sequence ID" value="GMF34856.1"/>
    <property type="molecule type" value="Genomic_DNA"/>
</dbReference>
<dbReference type="OrthoDB" id="2498029at2759"/>
<evidence type="ECO:0000313" key="3">
    <source>
        <dbReference type="Proteomes" id="UP001165121"/>
    </source>
</evidence>
<accession>A0A9W6XAW7</accession>
<sequence length="396" mass="43510">MLRTVQNTGERCPGFTGAIVFRRPLDADGYTRHLSFCTGAAMLHVDALLGYAAVGYCAWRLLAAAAAAASGAPHRFPPVPKGVQPPPGRVDVLHRFFETSGGLALYVRKWLPRFDCAPRGVLFLLHGLGEHGDRYDHVGRALAKQGFAVFTVDHQGHGRSDGERMYAGDVQDLSKDFMEFVQHVLNGPKPGSSNAAVVDVELEAHANVDWSKLPRFALGHSMGGVLVLELVELSMQQGLGWNGIIVSSAPFWSVPGGGVPGFLGVLAKLLPRLHLPGFEFTKLGNDYDVYKRWSRDALMPQHGSTLRLMYSLLREGDRFAQSDNTLAKTFPAPLYMLHGEKDSLTFPQGTVNFYNACTQKDKTINIVPNAVHEVLNLEGYEKVLKDIVDWLVARLH</sequence>
<gene>
    <name evidence="2" type="ORF">Pfra01_000906800</name>
</gene>
<keyword evidence="3" id="KW-1185">Reference proteome</keyword>
<organism evidence="2 3">
    <name type="scientific">Phytophthora fragariaefolia</name>
    <dbReference type="NCBI Taxonomy" id="1490495"/>
    <lineage>
        <taxon>Eukaryota</taxon>
        <taxon>Sar</taxon>
        <taxon>Stramenopiles</taxon>
        <taxon>Oomycota</taxon>
        <taxon>Peronosporomycetes</taxon>
        <taxon>Peronosporales</taxon>
        <taxon>Peronosporaceae</taxon>
        <taxon>Phytophthora</taxon>
    </lineage>
</organism>
<dbReference type="PANTHER" id="PTHR11614">
    <property type="entry name" value="PHOSPHOLIPASE-RELATED"/>
    <property type="match status" value="1"/>
</dbReference>
<reference evidence="2" key="1">
    <citation type="submission" date="2023-04" db="EMBL/GenBank/DDBJ databases">
        <title>Phytophthora fragariaefolia NBRC 109709.</title>
        <authorList>
            <person name="Ichikawa N."/>
            <person name="Sato H."/>
            <person name="Tonouchi N."/>
        </authorList>
    </citation>
    <scope>NUCLEOTIDE SEQUENCE</scope>
    <source>
        <strain evidence="2">NBRC 109709</strain>
    </source>
</reference>
<dbReference type="SUPFAM" id="SSF53474">
    <property type="entry name" value="alpha/beta-Hydrolases"/>
    <property type="match status" value="1"/>
</dbReference>
<dbReference type="Gene3D" id="3.40.50.1820">
    <property type="entry name" value="alpha/beta hydrolase"/>
    <property type="match status" value="1"/>
</dbReference>
<dbReference type="InterPro" id="IPR022742">
    <property type="entry name" value="Hydrolase_4"/>
</dbReference>
<evidence type="ECO:0000259" key="1">
    <source>
        <dbReference type="Pfam" id="PF12146"/>
    </source>
</evidence>
<dbReference type="InterPro" id="IPR051044">
    <property type="entry name" value="MAG_DAG_Lipase"/>
</dbReference>